<keyword evidence="2" id="KW-1185">Reference proteome</keyword>
<dbReference type="Proteomes" id="UP000554286">
    <property type="component" value="Unassembled WGS sequence"/>
</dbReference>
<reference evidence="1 2" key="1">
    <citation type="submission" date="2020-08" db="EMBL/GenBank/DDBJ databases">
        <title>Genome sequencing of Purple Non-Sulfur Bacteria from various extreme environments.</title>
        <authorList>
            <person name="Mayer M."/>
        </authorList>
    </citation>
    <scope>NUCLEOTIDE SEQUENCE [LARGE SCALE GENOMIC DNA]</scope>
    <source>
        <strain evidence="1 2">JA131</strain>
    </source>
</reference>
<gene>
    <name evidence="1" type="ORF">GGD89_001976</name>
</gene>
<dbReference type="GO" id="GO:0016757">
    <property type="term" value="F:glycosyltransferase activity"/>
    <property type="evidence" value="ECO:0007669"/>
    <property type="project" value="TreeGrafter"/>
</dbReference>
<keyword evidence="1" id="KW-0808">Transferase</keyword>
<proteinExistence type="predicted"/>
<dbReference type="AlphaFoldDB" id="A0A7W6W9P2"/>
<sequence length="425" mass="46287">MRVLIYSHDSFGLGHLRRCRRIAHALVGARKNLTVLIISGSPIIGSFDFRARVDFVRVPGVVKLRNGRYTPLNLLIDIEQTLTLRASIIQHTAVAFDPDVFIVDKEPLGLGGEVEPTLERLKAQGCRLVLGLREVMDSPGRLQAEWDRKGVMPALQRLYDEIWVYGPAGFHDPLAGMTVPAAVRDKVVYTGFQRTATPSARVGQAEPPVTEPYVLVTPGGGGDGADLVDWVLSAYETDTSIPMAPVFLLGPFMDSRLREGFQARVQALGRGAALEFEAVPETLIEGARGMVCMGGYNTFCEILSFDKPALLVPRTEPREEQLVRARRAAALGLVDLRIPEEDRSPAAMAQALRGLAWRRLPSDSLPSGWLDGLDVLCRRVVGEPDSDMDLDVTMDGGRADPMMPLAAHAAAAGGGAMPRPLRRDP</sequence>
<dbReference type="Gene3D" id="3.40.50.2000">
    <property type="entry name" value="Glycogen Phosphorylase B"/>
    <property type="match status" value="1"/>
</dbReference>
<dbReference type="PANTHER" id="PTHR21015">
    <property type="entry name" value="UDP-N-ACETYLGLUCOSAMINE--N-ACETYLMURAMYL-(PENTAPEPTIDE) PYROPHOSPHORYL-UNDECAPRENOL N-ACETYLGLUCOSAMINE TRANSFERASE 1"/>
    <property type="match status" value="1"/>
</dbReference>
<accession>A0A7W6W9P2</accession>
<comment type="caution">
    <text evidence="1">The sequence shown here is derived from an EMBL/GenBank/DDBJ whole genome shotgun (WGS) entry which is preliminary data.</text>
</comment>
<dbReference type="SUPFAM" id="SSF53756">
    <property type="entry name" value="UDP-Glycosyltransferase/glycogen phosphorylase"/>
    <property type="match status" value="1"/>
</dbReference>
<evidence type="ECO:0000313" key="2">
    <source>
        <dbReference type="Proteomes" id="UP000554286"/>
    </source>
</evidence>
<dbReference type="EMBL" id="JACIGK010000012">
    <property type="protein sequence ID" value="MBB4266345.1"/>
    <property type="molecule type" value="Genomic_DNA"/>
</dbReference>
<protein>
    <submittedName>
        <fullName evidence="1">Putative glycosyltransferase</fullName>
    </submittedName>
</protein>
<organism evidence="1 2">
    <name type="scientific">Roseospira visakhapatnamensis</name>
    <dbReference type="NCBI Taxonomy" id="390880"/>
    <lineage>
        <taxon>Bacteria</taxon>
        <taxon>Pseudomonadati</taxon>
        <taxon>Pseudomonadota</taxon>
        <taxon>Alphaproteobacteria</taxon>
        <taxon>Rhodospirillales</taxon>
        <taxon>Rhodospirillaceae</taxon>
        <taxon>Roseospira</taxon>
    </lineage>
</organism>
<name>A0A7W6W9P2_9PROT</name>
<dbReference type="PANTHER" id="PTHR21015:SF28">
    <property type="entry name" value="SLL1722 PROTEIN"/>
    <property type="match status" value="1"/>
</dbReference>
<evidence type="ECO:0000313" key="1">
    <source>
        <dbReference type="EMBL" id="MBB4266345.1"/>
    </source>
</evidence>
<dbReference type="RefSeq" id="WP_184044613.1">
    <property type="nucleotide sequence ID" value="NZ_JACIGK010000012.1"/>
</dbReference>